<dbReference type="EMBL" id="BARW01012252">
    <property type="protein sequence ID" value="GAI82136.1"/>
    <property type="molecule type" value="Genomic_DNA"/>
</dbReference>
<evidence type="ECO:0000313" key="1">
    <source>
        <dbReference type="EMBL" id="GAI82136.1"/>
    </source>
</evidence>
<organism evidence="1">
    <name type="scientific">marine sediment metagenome</name>
    <dbReference type="NCBI Taxonomy" id="412755"/>
    <lineage>
        <taxon>unclassified sequences</taxon>
        <taxon>metagenomes</taxon>
        <taxon>ecological metagenomes</taxon>
    </lineage>
</organism>
<name>X1SSN0_9ZZZZ</name>
<comment type="caution">
    <text evidence="1">The sequence shown here is derived from an EMBL/GenBank/DDBJ whole genome shotgun (WGS) entry which is preliminary data.</text>
</comment>
<dbReference type="AlphaFoldDB" id="X1SSN0"/>
<proteinExistence type="predicted"/>
<protein>
    <submittedName>
        <fullName evidence="1">Uncharacterized protein</fullName>
    </submittedName>
</protein>
<accession>X1SSN0</accession>
<gene>
    <name evidence="1" type="ORF">S12H4_23183</name>
</gene>
<sequence>MVTKKTKKPLPFYTLGHQGLVSWAICTSLPLDEAIAHANSIGPTGISSRWALSEDKFPDGKDNPHDCPDIPGHKHYLLEC</sequence>
<reference evidence="1" key="1">
    <citation type="journal article" date="2014" name="Front. Microbiol.">
        <title>High frequency of phylogenetically diverse reductive dehalogenase-homologous genes in deep subseafloor sedimentary metagenomes.</title>
        <authorList>
            <person name="Kawai M."/>
            <person name="Futagami T."/>
            <person name="Toyoda A."/>
            <person name="Takaki Y."/>
            <person name="Nishi S."/>
            <person name="Hori S."/>
            <person name="Arai W."/>
            <person name="Tsubouchi T."/>
            <person name="Morono Y."/>
            <person name="Uchiyama I."/>
            <person name="Ito T."/>
            <person name="Fujiyama A."/>
            <person name="Inagaki F."/>
            <person name="Takami H."/>
        </authorList>
    </citation>
    <scope>NUCLEOTIDE SEQUENCE</scope>
    <source>
        <strain evidence="1">Expedition CK06-06</strain>
    </source>
</reference>